<gene>
    <name evidence="2" type="primary">casB</name>
    <name evidence="2" type="synonym">cse2</name>
    <name evidence="2" type="ORF">ACEZDE_14040</name>
</gene>
<proteinExistence type="predicted"/>
<dbReference type="Gene3D" id="1.10.520.40">
    <property type="entry name" value="CRISPR-associated protein Cse2"/>
    <property type="match status" value="1"/>
</dbReference>
<dbReference type="EMBL" id="JBHFAB010000008">
    <property type="protein sequence ID" value="MFC1417760.1"/>
    <property type="molecule type" value="Genomic_DNA"/>
</dbReference>
<evidence type="ECO:0000256" key="1">
    <source>
        <dbReference type="SAM" id="MobiDB-lite"/>
    </source>
</evidence>
<dbReference type="InterPro" id="IPR038287">
    <property type="entry name" value="Cse2_sf"/>
</dbReference>
<sequence>MSTPAPPEPGTESRSEKRHRSAQEYVTAVVAMCADTGTRADLRSGLGRPLEQCARMHRWLAWRVPQDSFGERAHYAVASLIADRPRAVREAQAARAATEPANAPGTGSATVTEPAPLQPVPWHHRPNLGTGLGQAVLAGMKEGSAESHLRLLTRQGFISVHPRLPSLLRYVQDKGTEVDWAVLLEDLSAWDLARDAIATRWLQSFYRTLHAPRPGSDTPADAQSSRTEESETR</sequence>
<evidence type="ECO:0000313" key="2">
    <source>
        <dbReference type="EMBL" id="MFC1417760.1"/>
    </source>
</evidence>
<accession>A0ABV6VVG5</accession>
<dbReference type="Pfam" id="PF09485">
    <property type="entry name" value="CRISPR_Cse2"/>
    <property type="match status" value="1"/>
</dbReference>
<evidence type="ECO:0000313" key="3">
    <source>
        <dbReference type="Proteomes" id="UP001592531"/>
    </source>
</evidence>
<reference evidence="2 3" key="1">
    <citation type="submission" date="2024-09" db="EMBL/GenBank/DDBJ databases">
        <authorList>
            <person name="Lee S.D."/>
        </authorList>
    </citation>
    <scope>NUCLEOTIDE SEQUENCE [LARGE SCALE GENOMIC DNA]</scope>
    <source>
        <strain evidence="2 3">N8-3</strain>
    </source>
</reference>
<comment type="caution">
    <text evidence="2">The sequence shown here is derived from an EMBL/GenBank/DDBJ whole genome shotgun (WGS) entry which is preliminary data.</text>
</comment>
<dbReference type="Proteomes" id="UP001592531">
    <property type="component" value="Unassembled WGS sequence"/>
</dbReference>
<organism evidence="2 3">
    <name type="scientific">Streptacidiphilus cavernicola</name>
    <dbReference type="NCBI Taxonomy" id="3342716"/>
    <lineage>
        <taxon>Bacteria</taxon>
        <taxon>Bacillati</taxon>
        <taxon>Actinomycetota</taxon>
        <taxon>Actinomycetes</taxon>
        <taxon>Kitasatosporales</taxon>
        <taxon>Streptomycetaceae</taxon>
        <taxon>Streptacidiphilus</taxon>
    </lineage>
</organism>
<dbReference type="RefSeq" id="WP_380536115.1">
    <property type="nucleotide sequence ID" value="NZ_JBHFAB010000008.1"/>
</dbReference>
<keyword evidence="3" id="KW-1185">Reference proteome</keyword>
<dbReference type="InterPro" id="IPR013382">
    <property type="entry name" value="CRISPR-assoc_prot_Cse2"/>
</dbReference>
<feature type="region of interest" description="Disordered" evidence="1">
    <location>
        <begin position="1"/>
        <end position="22"/>
    </location>
</feature>
<dbReference type="NCBIfam" id="TIGR02548">
    <property type="entry name" value="casB_cse2"/>
    <property type="match status" value="1"/>
</dbReference>
<name>A0ABV6VVG5_9ACTN</name>
<feature type="region of interest" description="Disordered" evidence="1">
    <location>
        <begin position="212"/>
        <end position="233"/>
    </location>
</feature>
<protein>
    <submittedName>
        <fullName evidence="2">Type I-E CRISPR-associated protein Cse2/CasB</fullName>
    </submittedName>
</protein>